<evidence type="ECO:0000313" key="1">
    <source>
        <dbReference type="EMBL" id="BBJ56414.1"/>
    </source>
</evidence>
<gene>
    <name evidence="1" type="ORF">SAVMC3_90430</name>
</gene>
<proteinExistence type="predicted"/>
<geneLocation type="plasmid" evidence="1">
    <name>pMC3</name>
</geneLocation>
<protein>
    <submittedName>
        <fullName evidence="1">Uncharacterized protein</fullName>
    </submittedName>
</protein>
<name>A0A499VPQ5_STRAX</name>
<dbReference type="EMBL" id="AP019622">
    <property type="protein sequence ID" value="BBJ56414.1"/>
    <property type="molecule type" value="Genomic_DNA"/>
</dbReference>
<sequence length="114" mass="12159">MPIRQTTFPCGGQFTARFPSGGLGIPGTSGVVRIRLAVLSGRAVRLLADVIHNGENPGTGPGPLGLSNGAKLRWATHLDGRCSRDEGYPHAWNHTRSYAVLQSRSRHPGCTRAC</sequence>
<keyword evidence="1" id="KW-0614">Plasmid</keyword>
<reference evidence="1" key="1">
    <citation type="submission" date="2019-04" db="EMBL/GenBank/DDBJ databases">
        <title>Draft genome sequences of Streptomyces avermitilis MC3.</title>
        <authorList>
            <person name="Komaki H."/>
            <person name="Tamura T."/>
            <person name="Hosoyama A."/>
        </authorList>
    </citation>
    <scope>NUCLEOTIDE SEQUENCE</scope>
    <source>
        <strain evidence="1">MC3</strain>
        <plasmid evidence="1">pMC3</plasmid>
    </source>
</reference>
<dbReference type="AlphaFoldDB" id="A0A499VPQ5"/>
<organism evidence="1">
    <name type="scientific">Streptomyces avermitilis</name>
    <dbReference type="NCBI Taxonomy" id="33903"/>
    <lineage>
        <taxon>Bacteria</taxon>
        <taxon>Bacillati</taxon>
        <taxon>Actinomycetota</taxon>
        <taxon>Actinomycetes</taxon>
        <taxon>Kitasatosporales</taxon>
        <taxon>Streptomycetaceae</taxon>
        <taxon>Streptomyces</taxon>
    </lineage>
</organism>
<accession>A0A499VPQ5</accession>